<dbReference type="PANTHER" id="PTHR13271:SF47">
    <property type="entry name" value="ACTIN-HISTIDINE N-METHYLTRANSFERASE"/>
    <property type="match status" value="1"/>
</dbReference>
<evidence type="ECO:0000256" key="4">
    <source>
        <dbReference type="PROSITE-ProRule" id="PRU00898"/>
    </source>
</evidence>
<dbReference type="RefSeq" id="XP_024085176.1">
    <property type="nucleotide sequence ID" value="XM_024229408.1"/>
</dbReference>
<dbReference type="InterPro" id="IPR050600">
    <property type="entry name" value="SETD3_SETD6_MTase"/>
</dbReference>
<dbReference type="EC" id="2.1.1.85" evidence="4"/>
<dbReference type="InterPro" id="IPR025785">
    <property type="entry name" value="SETD3"/>
</dbReference>
<dbReference type="AlphaFoldDB" id="A0A8I6SMU3"/>
<keyword evidence="2 4" id="KW-0808">Transferase</keyword>
<dbReference type="GO" id="GO:0016279">
    <property type="term" value="F:protein-lysine N-methyltransferase activity"/>
    <property type="evidence" value="ECO:0007669"/>
    <property type="project" value="TreeGrafter"/>
</dbReference>
<feature type="domain" description="Rubisco LSMT substrate-binding" evidence="6">
    <location>
        <begin position="94"/>
        <end position="222"/>
    </location>
</feature>
<dbReference type="EnsemblMetazoa" id="XM_024229408.1">
    <property type="protein sequence ID" value="XP_024085176.1"/>
    <property type="gene ID" value="LOC106673718"/>
</dbReference>
<evidence type="ECO:0000313" key="8">
    <source>
        <dbReference type="Proteomes" id="UP000494040"/>
    </source>
</evidence>
<dbReference type="SUPFAM" id="SSF81822">
    <property type="entry name" value="RuBisCo LSMT C-terminal, substrate-binding domain"/>
    <property type="match status" value="1"/>
</dbReference>
<sequence length="253" mass="29141">MTRQNFIPANSPHYPMVLALIPYWDMGNHDNAELTTDYNIDCDQSEYYSCQDYKKGEQVCMSYGRRPNSELFLHNGFVHVNNIADGTKLRLGVSKSDPLVSQKKELLNKLSIPSSAEFLLPANPRPFAPHDKFIAFLRIFNMEQETIEKYLNGESTDDLLCPNIPHPVDSKVWQFLTTRINLLLSTYPTTLEEDEKLLEENKSLSSCMRLTVLMRLTEKRILHNTLEDLKKAQESYQSTENKTSQEETKSKGK</sequence>
<dbReference type="Proteomes" id="UP000494040">
    <property type="component" value="Unassembled WGS sequence"/>
</dbReference>
<dbReference type="GO" id="GO:0018064">
    <property type="term" value="F:protein-L-histidine N-tele-methyltransferase activity"/>
    <property type="evidence" value="ECO:0007669"/>
    <property type="project" value="UniProtKB-EC"/>
</dbReference>
<name>A0A8I6SMU3_CIMLE</name>
<dbReference type="PROSITE" id="PS51565">
    <property type="entry name" value="SAM_MT85_SETD3"/>
    <property type="match status" value="1"/>
</dbReference>
<dbReference type="InterPro" id="IPR036464">
    <property type="entry name" value="Rubisco_LSMT_subst-bd_sf"/>
</dbReference>
<dbReference type="Gene3D" id="3.90.1420.10">
    <property type="entry name" value="Rubisco LSMT, substrate-binding domain"/>
    <property type="match status" value="1"/>
</dbReference>
<evidence type="ECO:0000313" key="7">
    <source>
        <dbReference type="EnsemblMetazoa" id="XP_024085176.1"/>
    </source>
</evidence>
<comment type="similarity">
    <text evidence="4">Belongs to the class V-like SAM-binding methyltransferase superfamily. SETD3 actin-histidine methyltransferase family.</text>
</comment>
<keyword evidence="3 4" id="KW-0949">S-adenosyl-L-methionine</keyword>
<dbReference type="OrthoDB" id="441812at2759"/>
<evidence type="ECO:0000259" key="6">
    <source>
        <dbReference type="Pfam" id="PF09273"/>
    </source>
</evidence>
<dbReference type="SUPFAM" id="SSF82199">
    <property type="entry name" value="SET domain"/>
    <property type="match status" value="1"/>
</dbReference>
<dbReference type="OMA" id="ITTGYNE"/>
<protein>
    <recommendedName>
        <fullName evidence="4">protein-histidine N-methyltransferase</fullName>
        <ecNumber evidence="4">2.1.1.85</ecNumber>
    </recommendedName>
</protein>
<accession>A0A8I6SMU3</accession>
<evidence type="ECO:0000256" key="2">
    <source>
        <dbReference type="ARBA" id="ARBA00022679"/>
    </source>
</evidence>
<dbReference type="Gene3D" id="3.90.1410.10">
    <property type="entry name" value="set domain protein methyltransferase, domain 1"/>
    <property type="match status" value="1"/>
</dbReference>
<keyword evidence="1 4" id="KW-0489">Methyltransferase</keyword>
<evidence type="ECO:0000256" key="1">
    <source>
        <dbReference type="ARBA" id="ARBA00022603"/>
    </source>
</evidence>
<comment type="catalytic activity">
    <reaction evidence="4">
        <text>L-histidyl-[protein] + S-adenosyl-L-methionine = N(tele)-methyl-L-histidyl-[protein] + S-adenosyl-L-homocysteine + H(+)</text>
        <dbReference type="Rhea" id="RHEA:19369"/>
        <dbReference type="Rhea" id="RHEA-COMP:9745"/>
        <dbReference type="Rhea" id="RHEA-COMP:11600"/>
        <dbReference type="ChEBI" id="CHEBI:15378"/>
        <dbReference type="ChEBI" id="CHEBI:16367"/>
        <dbReference type="ChEBI" id="CHEBI:29979"/>
        <dbReference type="ChEBI" id="CHEBI:57856"/>
        <dbReference type="ChEBI" id="CHEBI:59789"/>
        <dbReference type="EC" id="2.1.1.85"/>
    </reaction>
</comment>
<proteinExistence type="inferred from homology"/>
<dbReference type="PANTHER" id="PTHR13271">
    <property type="entry name" value="UNCHARACTERIZED PUTATIVE METHYLTRANSFERASE"/>
    <property type="match status" value="1"/>
</dbReference>
<evidence type="ECO:0000256" key="5">
    <source>
        <dbReference type="SAM" id="MobiDB-lite"/>
    </source>
</evidence>
<feature type="compositionally biased region" description="Basic and acidic residues" evidence="5">
    <location>
        <begin position="243"/>
        <end position="253"/>
    </location>
</feature>
<feature type="region of interest" description="Disordered" evidence="5">
    <location>
        <begin position="232"/>
        <end position="253"/>
    </location>
</feature>
<dbReference type="InterPro" id="IPR046341">
    <property type="entry name" value="SET_dom_sf"/>
</dbReference>
<dbReference type="Pfam" id="PF09273">
    <property type="entry name" value="Rubis-subs-bind"/>
    <property type="match status" value="1"/>
</dbReference>
<keyword evidence="8" id="KW-1185">Reference proteome</keyword>
<evidence type="ECO:0000256" key="3">
    <source>
        <dbReference type="ARBA" id="ARBA00022691"/>
    </source>
</evidence>
<dbReference type="GeneID" id="106673718"/>
<dbReference type="KEGG" id="clec:106673718"/>
<dbReference type="InterPro" id="IPR015353">
    <property type="entry name" value="Rubisco_LSMT_subst-bd"/>
</dbReference>
<dbReference type="GO" id="GO:0032259">
    <property type="term" value="P:methylation"/>
    <property type="evidence" value="ECO:0007669"/>
    <property type="project" value="UniProtKB-KW"/>
</dbReference>
<organism evidence="7 8">
    <name type="scientific">Cimex lectularius</name>
    <name type="common">Bed bug</name>
    <name type="synonym">Acanthia lectularia</name>
    <dbReference type="NCBI Taxonomy" id="79782"/>
    <lineage>
        <taxon>Eukaryota</taxon>
        <taxon>Metazoa</taxon>
        <taxon>Ecdysozoa</taxon>
        <taxon>Arthropoda</taxon>
        <taxon>Hexapoda</taxon>
        <taxon>Insecta</taxon>
        <taxon>Pterygota</taxon>
        <taxon>Neoptera</taxon>
        <taxon>Paraneoptera</taxon>
        <taxon>Hemiptera</taxon>
        <taxon>Heteroptera</taxon>
        <taxon>Panheteroptera</taxon>
        <taxon>Cimicomorpha</taxon>
        <taxon>Cimicidae</taxon>
        <taxon>Cimex</taxon>
    </lineage>
</organism>
<reference evidence="7" key="1">
    <citation type="submission" date="2022-01" db="UniProtKB">
        <authorList>
            <consortium name="EnsemblMetazoa"/>
        </authorList>
    </citation>
    <scope>IDENTIFICATION</scope>
</reference>